<feature type="compositionally biased region" description="Low complexity" evidence="1">
    <location>
        <begin position="107"/>
        <end position="116"/>
    </location>
</feature>
<dbReference type="Pfam" id="PF24355">
    <property type="entry name" value="DUF7514"/>
    <property type="match status" value="1"/>
</dbReference>
<feature type="domain" description="DUF7514" evidence="2">
    <location>
        <begin position="305"/>
        <end position="463"/>
    </location>
</feature>
<proteinExistence type="predicted"/>
<feature type="region of interest" description="Disordered" evidence="1">
    <location>
        <begin position="1"/>
        <end position="94"/>
    </location>
</feature>
<evidence type="ECO:0000256" key="1">
    <source>
        <dbReference type="SAM" id="MobiDB-lite"/>
    </source>
</evidence>
<feature type="compositionally biased region" description="Low complexity" evidence="1">
    <location>
        <begin position="204"/>
        <end position="215"/>
    </location>
</feature>
<sequence length="822" mass="90021">MERSPSPPLPPDPTTMRPKSLRPAPEILPPLSSPAIQPQYQAVQPPETAPRAEGRSRARASSRVAPILHQPQPVRDAVNSAFDQSPVQNQLDPELVRQVTEQVIRNLQATTATSQAPPTPSLPPQATQSTNVPLPPPPSQPYAQPSPKTSSESAAESVPPRRLYTPPTPDKYAQREDGAYGGSPSPERQPSDKGSRYSKESLRSRGSVRSRQSSSATPADSAYGVRRSNTTGQRRRGEGTSDEERSFRKDSTSDATKTDDSRSYRRRSRDSDSEHPNVSRSRARPPRIPSDVAEITTLEKIWRPLFEDGNPTQRLGELLRGLALHLVEDYEPKNSLVVSPAKMLRFFNEVRVADELYPWDTIFGGKITNQSLSLMYRNLACQHHLVQSGHREVPSLPALTPHGFETFMTILIQAHPDNEFERLAAAVMGMPISNADDRKERFPKELSRRLLPLQPNIQAEQRIVASLNHEPLVQLRGAANMPPPPPQASAPRQQTSFPERERQPYSATPYANAIDDEDLEMPPSMPIERERKPYTAKEGAGKTYGNENERPRDSRPATNYKDAPPNVRSSRSNTGVPTQKSFNNISEPVPIPSRSHRPSQGQGPPPSMFNNMNSNINGSMPKGRRTPPPKGRRTPPPKDPYARSEPIDLSQIPASQYASNLHSGGAFSTRDPFANDNNNNNFSEDPYGGRKHYRRRSVDRDRPAMKPNNNNNNDDDSANGRGYPIPPRPPPSAQGFNAEAGYTSANAFPPVGSYPRTSGFDARRSTWYGGNGNGNVGGGGGSNAGVGGGSDGNGGVGGGYGQQQQQQQQGQQSGMYGSSAQH</sequence>
<evidence type="ECO:0000259" key="2">
    <source>
        <dbReference type="Pfam" id="PF24355"/>
    </source>
</evidence>
<feature type="compositionally biased region" description="Polar residues" evidence="1">
    <location>
        <begin position="81"/>
        <end position="91"/>
    </location>
</feature>
<gene>
    <name evidence="3" type="ORF">LTR78_004961</name>
</gene>
<feature type="compositionally biased region" description="Low complexity" evidence="1">
    <location>
        <begin position="802"/>
        <end position="822"/>
    </location>
</feature>
<dbReference type="InterPro" id="IPR055936">
    <property type="entry name" value="DUF7514"/>
</dbReference>
<feature type="compositionally biased region" description="Gly residues" evidence="1">
    <location>
        <begin position="769"/>
        <end position="801"/>
    </location>
</feature>
<dbReference type="PANTHER" id="PTHR39611">
    <property type="entry name" value="HYDROXYPROLINE-RICH GLYCOPROTEIN DZ-HRGP-RELATED"/>
    <property type="match status" value="1"/>
</dbReference>
<organism evidence="3 4">
    <name type="scientific">Recurvomyces mirabilis</name>
    <dbReference type="NCBI Taxonomy" id="574656"/>
    <lineage>
        <taxon>Eukaryota</taxon>
        <taxon>Fungi</taxon>
        <taxon>Dikarya</taxon>
        <taxon>Ascomycota</taxon>
        <taxon>Pezizomycotina</taxon>
        <taxon>Dothideomycetes</taxon>
        <taxon>Dothideomycetidae</taxon>
        <taxon>Mycosphaerellales</taxon>
        <taxon>Teratosphaeriaceae</taxon>
        <taxon>Recurvomyces</taxon>
    </lineage>
</organism>
<reference evidence="3" key="1">
    <citation type="submission" date="2023-07" db="EMBL/GenBank/DDBJ databases">
        <title>Black Yeasts Isolated from many extreme environments.</title>
        <authorList>
            <person name="Coleine C."/>
            <person name="Stajich J.E."/>
            <person name="Selbmann L."/>
        </authorList>
    </citation>
    <scope>NUCLEOTIDE SEQUENCE</scope>
    <source>
        <strain evidence="3">CCFEE 5485</strain>
    </source>
</reference>
<feature type="compositionally biased region" description="Pro residues" evidence="1">
    <location>
        <begin position="1"/>
        <end position="13"/>
    </location>
</feature>
<feature type="region of interest" description="Disordered" evidence="1">
    <location>
        <begin position="476"/>
        <end position="822"/>
    </location>
</feature>
<name>A0AAE1C1T1_9PEZI</name>
<comment type="caution">
    <text evidence="3">The sequence shown here is derived from an EMBL/GenBank/DDBJ whole genome shotgun (WGS) entry which is preliminary data.</text>
</comment>
<feature type="compositionally biased region" description="Basic and acidic residues" evidence="1">
    <location>
        <begin position="189"/>
        <end position="203"/>
    </location>
</feature>
<dbReference type="EMBL" id="JAUTXT010000016">
    <property type="protein sequence ID" value="KAK3675028.1"/>
    <property type="molecule type" value="Genomic_DNA"/>
</dbReference>
<dbReference type="AlphaFoldDB" id="A0AAE1C1T1"/>
<dbReference type="PANTHER" id="PTHR39611:SF1">
    <property type="entry name" value="HYDROXYPROLINE-RICH GLYCOPROTEIN DZ-HRGP"/>
    <property type="match status" value="1"/>
</dbReference>
<feature type="compositionally biased region" description="Low complexity" evidence="1">
    <location>
        <begin position="608"/>
        <end position="621"/>
    </location>
</feature>
<evidence type="ECO:0000313" key="4">
    <source>
        <dbReference type="Proteomes" id="UP001274830"/>
    </source>
</evidence>
<feature type="compositionally biased region" description="Polar residues" evidence="1">
    <location>
        <begin position="567"/>
        <end position="586"/>
    </location>
</feature>
<protein>
    <recommendedName>
        <fullName evidence="2">DUF7514 domain-containing protein</fullName>
    </recommendedName>
</protein>
<feature type="compositionally biased region" description="Basic residues" evidence="1">
    <location>
        <begin position="622"/>
        <end position="635"/>
    </location>
</feature>
<feature type="compositionally biased region" description="Polar residues" evidence="1">
    <location>
        <begin position="652"/>
        <end position="662"/>
    </location>
</feature>
<keyword evidence="4" id="KW-1185">Reference proteome</keyword>
<feature type="compositionally biased region" description="Basic and acidic residues" evidence="1">
    <location>
        <begin position="235"/>
        <end position="277"/>
    </location>
</feature>
<feature type="region of interest" description="Disordered" evidence="1">
    <location>
        <begin position="106"/>
        <end position="290"/>
    </location>
</feature>
<accession>A0AAE1C1T1</accession>
<evidence type="ECO:0000313" key="3">
    <source>
        <dbReference type="EMBL" id="KAK3675028.1"/>
    </source>
</evidence>
<dbReference type="Proteomes" id="UP001274830">
    <property type="component" value="Unassembled WGS sequence"/>
</dbReference>